<evidence type="ECO:0000256" key="10">
    <source>
        <dbReference type="RuleBase" id="RU351113"/>
    </source>
</evidence>
<evidence type="ECO:0000313" key="11">
    <source>
        <dbReference type="EMBL" id="QGW45377.1"/>
    </source>
</evidence>
<feature type="transmembrane region" description="Helical" evidence="10">
    <location>
        <begin position="34"/>
        <end position="53"/>
    </location>
</feature>
<evidence type="ECO:0000256" key="8">
    <source>
        <dbReference type="ARBA" id="ARBA00023170"/>
    </source>
</evidence>
<dbReference type="GO" id="GO:0004984">
    <property type="term" value="F:olfactory receptor activity"/>
    <property type="evidence" value="ECO:0007669"/>
    <property type="project" value="InterPro"/>
</dbReference>
<feature type="transmembrane region" description="Helical" evidence="10">
    <location>
        <begin position="65"/>
        <end position="85"/>
    </location>
</feature>
<dbReference type="GO" id="GO:0005886">
    <property type="term" value="C:plasma membrane"/>
    <property type="evidence" value="ECO:0007669"/>
    <property type="project" value="UniProtKB-SubCell"/>
</dbReference>
<dbReference type="PANTHER" id="PTHR21137">
    <property type="entry name" value="ODORANT RECEPTOR"/>
    <property type="match status" value="1"/>
</dbReference>
<keyword evidence="9 10" id="KW-0807">Transducer</keyword>
<evidence type="ECO:0000256" key="4">
    <source>
        <dbReference type="ARBA" id="ARBA00022692"/>
    </source>
</evidence>
<name>A0A6B9C9U6_9DIPT</name>
<evidence type="ECO:0000256" key="6">
    <source>
        <dbReference type="ARBA" id="ARBA00022989"/>
    </source>
</evidence>
<feature type="transmembrane region" description="Helical" evidence="10">
    <location>
        <begin position="164"/>
        <end position="194"/>
    </location>
</feature>
<comment type="similarity">
    <text evidence="10">Belongs to the insect chemoreceptor superfamily. Heteromeric odorant receptor channel (TC 1.A.69) family.</text>
</comment>
<keyword evidence="7 10" id="KW-0472">Membrane</keyword>
<dbReference type="GO" id="GO:0005549">
    <property type="term" value="F:odorant binding"/>
    <property type="evidence" value="ECO:0007669"/>
    <property type="project" value="InterPro"/>
</dbReference>
<evidence type="ECO:0000256" key="2">
    <source>
        <dbReference type="ARBA" id="ARBA00022475"/>
    </source>
</evidence>
<reference evidence="11" key="1">
    <citation type="submission" date="2018-11" db="EMBL/GenBank/DDBJ databases">
        <authorList>
            <person name="Zhao Y."/>
            <person name="Mu W."/>
            <person name="Zhou C."/>
        </authorList>
    </citation>
    <scope>NUCLEOTIDE SEQUENCE</scope>
</reference>
<keyword evidence="2" id="KW-1003">Cell membrane</keyword>
<accession>A0A6B9C9U6</accession>
<dbReference type="InterPro" id="IPR004117">
    <property type="entry name" value="7tm6_olfct_rcpt"/>
</dbReference>
<evidence type="ECO:0000256" key="3">
    <source>
        <dbReference type="ARBA" id="ARBA00022606"/>
    </source>
</evidence>
<evidence type="ECO:0000256" key="9">
    <source>
        <dbReference type="ARBA" id="ARBA00023224"/>
    </source>
</evidence>
<dbReference type="EMBL" id="MK248963">
    <property type="protein sequence ID" value="QGW45377.1"/>
    <property type="molecule type" value="mRNA"/>
</dbReference>
<keyword evidence="6 10" id="KW-1133">Transmembrane helix</keyword>
<dbReference type="Pfam" id="PF02949">
    <property type="entry name" value="7tm_6"/>
    <property type="match status" value="1"/>
</dbReference>
<dbReference type="GO" id="GO:0007165">
    <property type="term" value="P:signal transduction"/>
    <property type="evidence" value="ECO:0007669"/>
    <property type="project" value="UniProtKB-KW"/>
</dbReference>
<sequence>MYSARIHKVIDQMISIFRRIGLWHGKDRPTARQLVLKSLYCIYYLSFMISLSLGARTAGTVDESIFLVEASIMAAVLNIKNWMFLWKQKEIAMLLDRNCVFTIRNEEDFAFYNDKVEKFIKFLKIFACCTLYSFLGCSALPFFGSKKVFFVDIAFPLDWKNSETGFWMAYIFLVTECIITVLAMAFSIIIWYLLLHCSLRYAILGMEIKKMGRTEGKVKMSAKEQQVIFYQDLVASIEGHLHLKGIIGEVESFLSKLFLLQFATSSLFICGSIYCLAFDISSNFVERLVHVYLFLYNTAELFMITYFGNEIMLLSGDLSYSLFESNWVGQPHSTQICILSFGEYLKRTYAMLIGKLYPLTLETFTKILNSSYRLFNVLKNTK</sequence>
<keyword evidence="8 10" id="KW-0675">Receptor</keyword>
<comment type="subcellular location">
    <subcellularLocation>
        <location evidence="1 10">Cell membrane</location>
        <topology evidence="1 10">Multi-pass membrane protein</topology>
    </subcellularLocation>
</comment>
<dbReference type="AlphaFoldDB" id="A0A6B9C9U6"/>
<evidence type="ECO:0000256" key="7">
    <source>
        <dbReference type="ARBA" id="ARBA00023136"/>
    </source>
</evidence>
<evidence type="ECO:0000256" key="5">
    <source>
        <dbReference type="ARBA" id="ARBA00022725"/>
    </source>
</evidence>
<keyword evidence="5 10" id="KW-0552">Olfaction</keyword>
<keyword evidence="4 10" id="KW-0812">Transmembrane</keyword>
<protein>
    <recommendedName>
        <fullName evidence="10">Odorant receptor</fullName>
    </recommendedName>
</protein>
<organism evidence="11">
    <name type="scientific">Bradysia odoriphaga</name>
    <dbReference type="NCBI Taxonomy" id="1564500"/>
    <lineage>
        <taxon>Eukaryota</taxon>
        <taxon>Metazoa</taxon>
        <taxon>Ecdysozoa</taxon>
        <taxon>Arthropoda</taxon>
        <taxon>Hexapoda</taxon>
        <taxon>Insecta</taxon>
        <taxon>Pterygota</taxon>
        <taxon>Neoptera</taxon>
        <taxon>Endopterygota</taxon>
        <taxon>Diptera</taxon>
        <taxon>Nematocera</taxon>
        <taxon>Sciaroidea</taxon>
        <taxon>Sciaridae</taxon>
        <taxon>Bradysia</taxon>
    </lineage>
</organism>
<evidence type="ECO:0000256" key="1">
    <source>
        <dbReference type="ARBA" id="ARBA00004651"/>
    </source>
</evidence>
<dbReference type="PANTHER" id="PTHR21137:SF35">
    <property type="entry name" value="ODORANT RECEPTOR 19A-RELATED"/>
    <property type="match status" value="1"/>
</dbReference>
<proteinExistence type="evidence at transcript level"/>
<keyword evidence="3 10" id="KW-0716">Sensory transduction</keyword>
<feature type="transmembrane region" description="Helical" evidence="10">
    <location>
        <begin position="122"/>
        <end position="144"/>
    </location>
</feature>
<comment type="caution">
    <text evidence="10">Lacks conserved residue(s) required for the propagation of feature annotation.</text>
</comment>